<dbReference type="GO" id="GO:0008270">
    <property type="term" value="F:zinc ion binding"/>
    <property type="evidence" value="ECO:0007669"/>
    <property type="project" value="UniProtKB-KW"/>
</dbReference>
<keyword evidence="3" id="KW-0862">Zinc</keyword>
<dbReference type="PROSITE" id="PS50865">
    <property type="entry name" value="ZF_MYND_2"/>
    <property type="match status" value="1"/>
</dbReference>
<dbReference type="EMBL" id="BPQB01000031">
    <property type="protein sequence ID" value="GJE93279.1"/>
    <property type="molecule type" value="Genomic_DNA"/>
</dbReference>
<accession>A0A9P3LG44</accession>
<evidence type="ECO:0000256" key="4">
    <source>
        <dbReference type="PROSITE-ProRule" id="PRU00134"/>
    </source>
</evidence>
<dbReference type="InterPro" id="IPR002893">
    <property type="entry name" value="Znf_MYND"/>
</dbReference>
<keyword evidence="7" id="KW-1185">Reference proteome</keyword>
<keyword evidence="2 4" id="KW-0863">Zinc-finger</keyword>
<dbReference type="Gene3D" id="6.10.140.2220">
    <property type="match status" value="1"/>
</dbReference>
<dbReference type="AlphaFoldDB" id="A0A9P3LG44"/>
<dbReference type="OrthoDB" id="2804601at2759"/>
<proteinExistence type="predicted"/>
<feature type="domain" description="MYND-type" evidence="5">
    <location>
        <begin position="130"/>
        <end position="171"/>
    </location>
</feature>
<reference evidence="6 7" key="1">
    <citation type="submission" date="2021-08" db="EMBL/GenBank/DDBJ databases">
        <title>Draft Genome Sequence of Phanerochaete sordida strain YK-624.</title>
        <authorList>
            <person name="Mori T."/>
            <person name="Dohra H."/>
            <person name="Suzuki T."/>
            <person name="Kawagishi H."/>
            <person name="Hirai H."/>
        </authorList>
    </citation>
    <scope>NUCLEOTIDE SEQUENCE [LARGE SCALE GENOMIC DNA]</scope>
    <source>
        <strain evidence="6 7">YK-624</strain>
    </source>
</reference>
<comment type="caution">
    <text evidence="6">The sequence shown here is derived from an EMBL/GenBank/DDBJ whole genome shotgun (WGS) entry which is preliminary data.</text>
</comment>
<dbReference type="SUPFAM" id="SSF144232">
    <property type="entry name" value="HIT/MYND zinc finger-like"/>
    <property type="match status" value="1"/>
</dbReference>
<evidence type="ECO:0000256" key="2">
    <source>
        <dbReference type="ARBA" id="ARBA00022771"/>
    </source>
</evidence>
<evidence type="ECO:0000256" key="1">
    <source>
        <dbReference type="ARBA" id="ARBA00022723"/>
    </source>
</evidence>
<evidence type="ECO:0000313" key="6">
    <source>
        <dbReference type="EMBL" id="GJE93279.1"/>
    </source>
</evidence>
<protein>
    <recommendedName>
        <fullName evidence="5">MYND-type domain-containing protein</fullName>
    </recommendedName>
</protein>
<evidence type="ECO:0000259" key="5">
    <source>
        <dbReference type="PROSITE" id="PS50865"/>
    </source>
</evidence>
<keyword evidence="1" id="KW-0479">Metal-binding</keyword>
<evidence type="ECO:0000313" key="7">
    <source>
        <dbReference type="Proteomes" id="UP000703269"/>
    </source>
</evidence>
<name>A0A9P3LG44_9APHY</name>
<sequence length="176" mass="20704">MKRLETDPPRSDAQIYDFFGLLCYHFRLHITGGGNLTPQEVVDILGWFLPWLRQLDQHDSRPRMLARRRLMRSRWQATSDELARSQVARQSAEWTAFSRMWRRAGTFFPPVPDAAESPFEPLERCGWGECLCSVHKPAHRMRICRGCWLVAYCGTKCQTSDWEHGEHQRRCRRRGA</sequence>
<evidence type="ECO:0000256" key="3">
    <source>
        <dbReference type="ARBA" id="ARBA00022833"/>
    </source>
</evidence>
<gene>
    <name evidence="6" type="ORF">PsYK624_094380</name>
</gene>
<organism evidence="6 7">
    <name type="scientific">Phanerochaete sordida</name>
    <dbReference type="NCBI Taxonomy" id="48140"/>
    <lineage>
        <taxon>Eukaryota</taxon>
        <taxon>Fungi</taxon>
        <taxon>Dikarya</taxon>
        <taxon>Basidiomycota</taxon>
        <taxon>Agaricomycotina</taxon>
        <taxon>Agaricomycetes</taxon>
        <taxon>Polyporales</taxon>
        <taxon>Phanerochaetaceae</taxon>
        <taxon>Phanerochaete</taxon>
    </lineage>
</organism>
<dbReference type="Proteomes" id="UP000703269">
    <property type="component" value="Unassembled WGS sequence"/>
</dbReference>